<accession>A0A7S0TE76</accession>
<gene>
    <name evidence="2" type="ORF">EMAR1385_LOCUS886</name>
</gene>
<evidence type="ECO:0000256" key="1">
    <source>
        <dbReference type="SAM" id="MobiDB-lite"/>
    </source>
</evidence>
<sequence length="203" mass="24373">MARRSARLANKMKSMNEDTMWEEYEDAIRQEKEHHDALHSKNKNKQEKKEDDSVNSQLVERMMRDIDFLRNEFEIWEMKEYARFLVLKLKKRDFNHRHLSPSMKVDRIWHSHLLFPKQYFAFCKKYANGAILDHNPNAKNDTNRNERYSNTLLFYFQVFKQQPPQNVWEPIPVIERIAIAPIHVRKSAPASGGVKNARRFRPC</sequence>
<protein>
    <submittedName>
        <fullName evidence="2">Uncharacterized protein</fullName>
    </submittedName>
</protein>
<feature type="region of interest" description="Disordered" evidence="1">
    <location>
        <begin position="31"/>
        <end position="56"/>
    </location>
</feature>
<dbReference type="EMBL" id="HBFI01001270">
    <property type="protein sequence ID" value="CAD8732007.1"/>
    <property type="molecule type" value="Transcribed_RNA"/>
</dbReference>
<name>A0A7S0TE76_9EUKA</name>
<feature type="compositionally biased region" description="Basic and acidic residues" evidence="1">
    <location>
        <begin position="31"/>
        <end position="52"/>
    </location>
</feature>
<organism evidence="2">
    <name type="scientific">Elphidium margaritaceum</name>
    <dbReference type="NCBI Taxonomy" id="933848"/>
    <lineage>
        <taxon>Eukaryota</taxon>
        <taxon>Sar</taxon>
        <taxon>Rhizaria</taxon>
        <taxon>Retaria</taxon>
        <taxon>Foraminifera</taxon>
        <taxon>Rotaliida</taxon>
        <taxon>Elphidiidae</taxon>
        <taxon>Elphidium</taxon>
    </lineage>
</organism>
<reference evidence="2" key="1">
    <citation type="submission" date="2021-01" db="EMBL/GenBank/DDBJ databases">
        <authorList>
            <person name="Corre E."/>
            <person name="Pelletier E."/>
            <person name="Niang G."/>
            <person name="Scheremetjew M."/>
            <person name="Finn R."/>
            <person name="Kale V."/>
            <person name="Holt S."/>
            <person name="Cochrane G."/>
            <person name="Meng A."/>
            <person name="Brown T."/>
            <person name="Cohen L."/>
        </authorList>
    </citation>
    <scope>NUCLEOTIDE SEQUENCE</scope>
</reference>
<dbReference type="AlphaFoldDB" id="A0A7S0TE76"/>
<proteinExistence type="predicted"/>
<evidence type="ECO:0000313" key="2">
    <source>
        <dbReference type="EMBL" id="CAD8732007.1"/>
    </source>
</evidence>